<keyword evidence="2" id="KW-0472">Membrane</keyword>
<dbReference type="AlphaFoldDB" id="A0A195F2P0"/>
<feature type="transmembrane region" description="Helical" evidence="2">
    <location>
        <begin position="68"/>
        <end position="95"/>
    </location>
</feature>
<sequence>MRGSSSELLLEASCSQCQSDYDRGHQGRDSGGGEHDFHERELRRRKLLELGFGASRRRPPRRTCRQRFNFYATSALAFVATSGGAALLFLVPLYVDPAISTLAADFSPEPVICTTSRREDLAGLFNCTWSSCREGCTSDVYSCTHIYVTYTPWSNTSMKNDTGGRNITANTTTDLGTVTAVSSPGDVEAVLLVNIKGCGYPPVVDCKNFTRELGYEGAKFPCHYSRVNGSIVMANYNREAQVATIMHFFAAPFVVTLATSVALCVMHCDCRCTPPPRHPPRGMRRSRGNDLSCCMKVCQKSSDLEGVFDEANKLSKLYIRQR</sequence>
<dbReference type="InterPro" id="IPR031578">
    <property type="entry name" value="TipE"/>
</dbReference>
<dbReference type="EMBL" id="KQ981856">
    <property type="protein sequence ID" value="KYN34442.1"/>
    <property type="molecule type" value="Genomic_DNA"/>
</dbReference>
<accession>A0A195F2P0</accession>
<keyword evidence="4" id="KW-1185">Reference proteome</keyword>
<evidence type="ECO:0000256" key="1">
    <source>
        <dbReference type="SAM" id="MobiDB-lite"/>
    </source>
</evidence>
<dbReference type="PANTHER" id="PTHR12335:SF4">
    <property type="entry name" value="TIPE HOMOLOG 1, ISOFORM B"/>
    <property type="match status" value="1"/>
</dbReference>
<gene>
    <name evidence="3" type="ORF">ALC56_10929</name>
</gene>
<evidence type="ECO:0000313" key="4">
    <source>
        <dbReference type="Proteomes" id="UP000078541"/>
    </source>
</evidence>
<name>A0A195F2P0_9HYME</name>
<dbReference type="GO" id="GO:0017080">
    <property type="term" value="F:sodium channel regulator activity"/>
    <property type="evidence" value="ECO:0007669"/>
    <property type="project" value="TreeGrafter"/>
</dbReference>
<reference evidence="3 4" key="1">
    <citation type="submission" date="2016-03" db="EMBL/GenBank/DDBJ databases">
        <title>Trachymyrmex septentrionalis WGS genome.</title>
        <authorList>
            <person name="Nygaard S."/>
            <person name="Hu H."/>
            <person name="Boomsma J."/>
            <person name="Zhang G."/>
        </authorList>
    </citation>
    <scope>NUCLEOTIDE SEQUENCE [LARGE SCALE GENOMIC DNA]</scope>
    <source>
        <strain evidence="3">Tsep2-gDNA-1</strain>
        <tissue evidence="3">Whole body</tissue>
    </source>
</reference>
<proteinExistence type="predicted"/>
<evidence type="ECO:0000313" key="3">
    <source>
        <dbReference type="EMBL" id="KYN34442.1"/>
    </source>
</evidence>
<dbReference type="PANTHER" id="PTHR12335">
    <property type="entry name" value="TIPE PROTEIN TEMPERATURE-INDUCED PARALYTIC E"/>
    <property type="match status" value="1"/>
</dbReference>
<dbReference type="Proteomes" id="UP000078541">
    <property type="component" value="Unassembled WGS sequence"/>
</dbReference>
<feature type="region of interest" description="Disordered" evidence="1">
    <location>
        <begin position="21"/>
        <end position="40"/>
    </location>
</feature>
<dbReference type="STRING" id="34720.A0A195F2P0"/>
<dbReference type="GO" id="GO:0005886">
    <property type="term" value="C:plasma membrane"/>
    <property type="evidence" value="ECO:0007669"/>
    <property type="project" value="TreeGrafter"/>
</dbReference>
<organism evidence="3 4">
    <name type="scientific">Trachymyrmex septentrionalis</name>
    <dbReference type="NCBI Taxonomy" id="34720"/>
    <lineage>
        <taxon>Eukaryota</taxon>
        <taxon>Metazoa</taxon>
        <taxon>Ecdysozoa</taxon>
        <taxon>Arthropoda</taxon>
        <taxon>Hexapoda</taxon>
        <taxon>Insecta</taxon>
        <taxon>Pterygota</taxon>
        <taxon>Neoptera</taxon>
        <taxon>Endopterygota</taxon>
        <taxon>Hymenoptera</taxon>
        <taxon>Apocrita</taxon>
        <taxon>Aculeata</taxon>
        <taxon>Formicoidea</taxon>
        <taxon>Formicidae</taxon>
        <taxon>Myrmicinae</taxon>
        <taxon>Trachymyrmex</taxon>
    </lineage>
</organism>
<evidence type="ECO:0000256" key="2">
    <source>
        <dbReference type="SAM" id="Phobius"/>
    </source>
</evidence>
<keyword evidence="2" id="KW-0812">Transmembrane</keyword>
<protein>
    <submittedName>
        <fullName evidence="3">Protein tipE</fullName>
    </submittedName>
</protein>
<dbReference type="Pfam" id="PF16972">
    <property type="entry name" value="TipE"/>
    <property type="match status" value="2"/>
</dbReference>
<dbReference type="GO" id="GO:0002028">
    <property type="term" value="P:regulation of sodium ion transport"/>
    <property type="evidence" value="ECO:0007669"/>
    <property type="project" value="TreeGrafter"/>
</dbReference>
<keyword evidence="2" id="KW-1133">Transmembrane helix</keyword>